<keyword evidence="7" id="KW-0325">Glycoprotein</keyword>
<keyword evidence="6" id="KW-0472">Membrane</keyword>
<dbReference type="OrthoDB" id="77201at2759"/>
<evidence type="ECO:0000256" key="13">
    <source>
        <dbReference type="ARBA" id="ARBA00043078"/>
    </source>
</evidence>
<evidence type="ECO:0000256" key="2">
    <source>
        <dbReference type="ARBA" id="ARBA00004236"/>
    </source>
</evidence>
<keyword evidence="10" id="KW-0624">Polysaccharide degradation</keyword>
<dbReference type="InterPro" id="IPR017853">
    <property type="entry name" value="GH"/>
</dbReference>
<dbReference type="EC" id="3.2.1.39" evidence="3"/>
<feature type="compositionally biased region" description="Polar residues" evidence="14">
    <location>
        <begin position="489"/>
        <end position="503"/>
    </location>
</feature>
<feature type="compositionally biased region" description="Low complexity" evidence="14">
    <location>
        <begin position="504"/>
        <end position="542"/>
    </location>
</feature>
<comment type="function">
    <text evidence="11">Glucanases play a role in cell expansion during growth, in cell-cell fusion during mating, and in spore release during sporulation. This enzyme may be involved in beta-glucan degradation. Active on laminarin and lichenan.</text>
</comment>
<dbReference type="PANTHER" id="PTHR16631:SF17">
    <property type="entry name" value="GLUCAN ENDO-1,3-BETA-GLUCOSIDASE BTGC"/>
    <property type="match status" value="1"/>
</dbReference>
<comment type="subcellular location">
    <subcellularLocation>
        <location evidence="2">Cell membrane</location>
    </subcellularLocation>
</comment>
<feature type="chain" id="PRO_5036164328" description="glucan endo-1,3-beta-D-glucosidase" evidence="15">
    <location>
        <begin position="18"/>
        <end position="549"/>
    </location>
</feature>
<dbReference type="Gene3D" id="3.20.20.80">
    <property type="entry name" value="Glycosidases"/>
    <property type="match status" value="1"/>
</dbReference>
<keyword evidence="15" id="KW-0732">Signal</keyword>
<accession>A0A6A3IDW0</accession>
<dbReference type="SUPFAM" id="SSF51445">
    <property type="entry name" value="(Trans)glycosidases"/>
    <property type="match status" value="1"/>
</dbReference>
<dbReference type="GO" id="GO:0005886">
    <property type="term" value="C:plasma membrane"/>
    <property type="evidence" value="ECO:0007669"/>
    <property type="project" value="UniProtKB-SubCell"/>
</dbReference>
<evidence type="ECO:0000256" key="4">
    <source>
        <dbReference type="ARBA" id="ARBA00022475"/>
    </source>
</evidence>
<dbReference type="Proteomes" id="UP000429607">
    <property type="component" value="Unassembled WGS sequence"/>
</dbReference>
<dbReference type="Proteomes" id="UP000435112">
    <property type="component" value="Unassembled WGS sequence"/>
</dbReference>
<sequence>MRVCALVAAVAISVVDAGRLSTGICYAPWHHATVNNDVVGKDLTQVGQYFSSIRTFQTLFSGVNVINAAAAAGIKVAVGVQLTDPALIDAEIQAVCDGYGANPSAVEAVYVGNENLKNKDFGTFTADQLVGFITRVKACVGNTPVGSVQRINEWLSADGAATLSAASDLLGVNIYPFFTNGPQTAVEKLQTQWEQMAAKYDTKKMRVTETGWPSHGENYGSNKPSMDGMQQYLNDYVKWSKDVPQSYWFMMYDTTTSYTGAEYEKHFGVFTADGTQKITVPSGDGSPAQTNTTDAPATDAPAAANTPAPTATTGTPVYTFSERDSTGNEAVGKVTAPNIVGATPDGAAQTEATPAPTTSEAGAATPASTTPEAGAPTPAPTTPEAGAATPAPATPEAATPAPTTPDAGAPTTPEAGAPSVTPAPTTPSSSSGSAGSSTETYSSGGSTEISSSEDSTGGSAETSSSEDGSIEASTGGSGEMTSSGTSVTQSEVTPAPTSTSLEASTTGSSDTGLTTSSNSTQEGSADVAVTPAPTTPSITPSVRTCKRKM</sequence>
<keyword evidence="20" id="KW-1185">Reference proteome</keyword>
<proteinExistence type="predicted"/>
<evidence type="ECO:0000256" key="12">
    <source>
        <dbReference type="ARBA" id="ARBA00042373"/>
    </source>
</evidence>
<evidence type="ECO:0000313" key="17">
    <source>
        <dbReference type="EMBL" id="KAE8981236.1"/>
    </source>
</evidence>
<feature type="signal peptide" evidence="15">
    <location>
        <begin position="1"/>
        <end position="17"/>
    </location>
</feature>
<evidence type="ECO:0000256" key="10">
    <source>
        <dbReference type="ARBA" id="ARBA00023326"/>
    </source>
</evidence>
<dbReference type="AlphaFoldDB" id="A0A6A3IDW0"/>
<evidence type="ECO:0000313" key="16">
    <source>
        <dbReference type="EMBL" id="KAE8979424.1"/>
    </source>
</evidence>
<evidence type="ECO:0000313" key="20">
    <source>
        <dbReference type="Proteomes" id="UP000434957"/>
    </source>
</evidence>
<evidence type="ECO:0000313" key="21">
    <source>
        <dbReference type="Proteomes" id="UP000435112"/>
    </source>
</evidence>
<dbReference type="PANTHER" id="PTHR16631">
    <property type="entry name" value="GLUCAN 1,3-BETA-GLUCOSIDASE"/>
    <property type="match status" value="1"/>
</dbReference>
<comment type="caution">
    <text evidence="17">The sequence shown here is derived from an EMBL/GenBank/DDBJ whole genome shotgun (WGS) entry which is preliminary data.</text>
</comment>
<reference evidence="19 21" key="1">
    <citation type="submission" date="2018-09" db="EMBL/GenBank/DDBJ databases">
        <title>Genomic investigation of the strawberry pathogen Phytophthora fragariae indicates pathogenicity is determined by transcriptional variation in three key races.</title>
        <authorList>
            <person name="Adams T.M."/>
            <person name="Armitage A.D."/>
            <person name="Sobczyk M.K."/>
            <person name="Bates H.J."/>
            <person name="Dunwell J.M."/>
            <person name="Nellist C.F."/>
            <person name="Harrison R.J."/>
        </authorList>
    </citation>
    <scope>NUCLEOTIDE SEQUENCE [LARGE SCALE GENOMIC DNA]</scope>
    <source>
        <strain evidence="17 19">SCRP249</strain>
        <strain evidence="16 21">SCRP324</strain>
        <strain evidence="18 20">SCRP333</strain>
    </source>
</reference>
<comment type="catalytic activity">
    <reaction evidence="1">
        <text>Hydrolysis of (1-&gt;3)-beta-D-glucosidic linkages in (1-&gt;3)-beta-D-glucans.</text>
        <dbReference type="EC" id="3.2.1.39"/>
    </reaction>
</comment>
<name>A0A6A3IDW0_9STRA</name>
<gene>
    <name evidence="17" type="ORF">PR001_g24059</name>
    <name evidence="16" type="ORF">PR002_g24419</name>
    <name evidence="18" type="ORF">PR003_g25353</name>
</gene>
<protein>
    <recommendedName>
        <fullName evidence="3">glucan endo-1,3-beta-D-glucosidase</fullName>
        <ecNumber evidence="3">3.2.1.39</ecNumber>
    </recommendedName>
    <alternativeName>
        <fullName evidence="13">Endo-1,3-beta-glucanase btgC</fullName>
    </alternativeName>
    <alternativeName>
        <fullName evidence="12">Laminarinase btgC</fullName>
    </alternativeName>
</protein>
<dbReference type="Proteomes" id="UP000434957">
    <property type="component" value="Unassembled WGS sequence"/>
</dbReference>
<feature type="compositionally biased region" description="Low complexity" evidence="14">
    <location>
        <begin position="479"/>
        <end position="488"/>
    </location>
</feature>
<evidence type="ECO:0000256" key="5">
    <source>
        <dbReference type="ARBA" id="ARBA00022801"/>
    </source>
</evidence>
<keyword evidence="8" id="KW-0119">Carbohydrate metabolism</keyword>
<evidence type="ECO:0000313" key="19">
    <source>
        <dbReference type="Proteomes" id="UP000429607"/>
    </source>
</evidence>
<evidence type="ECO:0000256" key="1">
    <source>
        <dbReference type="ARBA" id="ARBA00000382"/>
    </source>
</evidence>
<feature type="compositionally biased region" description="Low complexity" evidence="14">
    <location>
        <begin position="287"/>
        <end position="316"/>
    </location>
</feature>
<evidence type="ECO:0000256" key="3">
    <source>
        <dbReference type="ARBA" id="ARBA00012780"/>
    </source>
</evidence>
<keyword evidence="5" id="KW-0378">Hydrolase</keyword>
<dbReference type="GO" id="GO:0042973">
    <property type="term" value="F:glucan endo-1,3-beta-D-glucosidase activity"/>
    <property type="evidence" value="ECO:0007669"/>
    <property type="project" value="UniProtKB-EC"/>
</dbReference>
<evidence type="ECO:0000313" key="18">
    <source>
        <dbReference type="EMBL" id="KAE9290219.1"/>
    </source>
</evidence>
<dbReference type="EMBL" id="QXFT01003024">
    <property type="protein sequence ID" value="KAE9290219.1"/>
    <property type="molecule type" value="Genomic_DNA"/>
</dbReference>
<organism evidence="17 19">
    <name type="scientific">Phytophthora rubi</name>
    <dbReference type="NCBI Taxonomy" id="129364"/>
    <lineage>
        <taxon>Eukaryota</taxon>
        <taxon>Sar</taxon>
        <taxon>Stramenopiles</taxon>
        <taxon>Oomycota</taxon>
        <taxon>Peronosporomycetes</taxon>
        <taxon>Peronosporales</taxon>
        <taxon>Peronosporaceae</taxon>
        <taxon>Phytophthora</taxon>
    </lineage>
</organism>
<evidence type="ECO:0000256" key="7">
    <source>
        <dbReference type="ARBA" id="ARBA00023180"/>
    </source>
</evidence>
<keyword evidence="9" id="KW-0961">Cell wall biogenesis/degradation</keyword>
<evidence type="ECO:0000256" key="6">
    <source>
        <dbReference type="ARBA" id="ARBA00023136"/>
    </source>
</evidence>
<evidence type="ECO:0000256" key="9">
    <source>
        <dbReference type="ARBA" id="ARBA00023316"/>
    </source>
</evidence>
<dbReference type="EMBL" id="QXFV01002974">
    <property type="protein sequence ID" value="KAE8981236.1"/>
    <property type="molecule type" value="Genomic_DNA"/>
</dbReference>
<dbReference type="EMBL" id="QXFU01002994">
    <property type="protein sequence ID" value="KAE8979424.1"/>
    <property type="molecule type" value="Genomic_DNA"/>
</dbReference>
<dbReference type="GO" id="GO:0071555">
    <property type="term" value="P:cell wall organization"/>
    <property type="evidence" value="ECO:0007669"/>
    <property type="project" value="UniProtKB-KW"/>
</dbReference>
<feature type="region of interest" description="Disordered" evidence="14">
    <location>
        <begin position="278"/>
        <end position="549"/>
    </location>
</feature>
<evidence type="ECO:0000256" key="15">
    <source>
        <dbReference type="SAM" id="SignalP"/>
    </source>
</evidence>
<evidence type="ECO:0000256" key="8">
    <source>
        <dbReference type="ARBA" id="ARBA00023277"/>
    </source>
</evidence>
<dbReference type="InterPro" id="IPR050732">
    <property type="entry name" value="Beta-glucan_modifiers"/>
</dbReference>
<feature type="compositionally biased region" description="Low complexity" evidence="14">
    <location>
        <begin position="346"/>
        <end position="467"/>
    </location>
</feature>
<dbReference type="GO" id="GO:0000272">
    <property type="term" value="P:polysaccharide catabolic process"/>
    <property type="evidence" value="ECO:0007669"/>
    <property type="project" value="UniProtKB-KW"/>
</dbReference>
<keyword evidence="4" id="KW-1003">Cell membrane</keyword>
<evidence type="ECO:0000256" key="14">
    <source>
        <dbReference type="SAM" id="MobiDB-lite"/>
    </source>
</evidence>
<evidence type="ECO:0000256" key="11">
    <source>
        <dbReference type="ARBA" id="ARBA00037649"/>
    </source>
</evidence>